<evidence type="ECO:0000256" key="3">
    <source>
        <dbReference type="ARBA" id="ARBA00023125"/>
    </source>
</evidence>
<dbReference type="PANTHER" id="PTHR46910:SF3">
    <property type="entry name" value="HALOTOLERANCE PROTEIN 9-RELATED"/>
    <property type="match status" value="1"/>
</dbReference>
<feature type="transmembrane region" description="Helical" evidence="6">
    <location>
        <begin position="1176"/>
        <end position="1198"/>
    </location>
</feature>
<feature type="region of interest" description="Disordered" evidence="5">
    <location>
        <begin position="75"/>
        <end position="102"/>
    </location>
</feature>
<keyword evidence="4" id="KW-0539">Nucleus</keyword>
<dbReference type="InterPro" id="IPR007219">
    <property type="entry name" value="XnlR_reg_dom"/>
</dbReference>
<feature type="region of interest" description="Disordered" evidence="5">
    <location>
        <begin position="1296"/>
        <end position="1345"/>
    </location>
</feature>
<dbReference type="CDD" id="cd12148">
    <property type="entry name" value="fungal_TF_MHR"/>
    <property type="match status" value="1"/>
</dbReference>
<comment type="subcellular location">
    <subcellularLocation>
        <location evidence="1">Nucleus</location>
    </subcellularLocation>
</comment>
<keyword evidence="3" id="KW-0238">DNA-binding</keyword>
<feature type="domain" description="Zn(2)-C6 fungal-type" evidence="7">
    <location>
        <begin position="15"/>
        <end position="50"/>
    </location>
</feature>
<dbReference type="PANTHER" id="PTHR46910">
    <property type="entry name" value="TRANSCRIPTION FACTOR PDR1"/>
    <property type="match status" value="1"/>
</dbReference>
<feature type="compositionally biased region" description="Polar residues" evidence="5">
    <location>
        <begin position="1296"/>
        <end position="1307"/>
    </location>
</feature>
<keyword evidence="6" id="KW-1133">Transmembrane helix</keyword>
<dbReference type="Pfam" id="PF00172">
    <property type="entry name" value="Zn_clus"/>
    <property type="match status" value="1"/>
</dbReference>
<dbReference type="OrthoDB" id="2991431at2759"/>
<dbReference type="Proteomes" id="UP000310189">
    <property type="component" value="Unassembled WGS sequence"/>
</dbReference>
<dbReference type="InterPro" id="IPR050987">
    <property type="entry name" value="AtrR-like"/>
</dbReference>
<dbReference type="Pfam" id="PF04082">
    <property type="entry name" value="Fungal_trans"/>
    <property type="match status" value="1"/>
</dbReference>
<evidence type="ECO:0000313" key="8">
    <source>
        <dbReference type="EMBL" id="TIA87634.1"/>
    </source>
</evidence>
<organism evidence="8 9">
    <name type="scientific">Wallemia hederae</name>
    <dbReference type="NCBI Taxonomy" id="1540922"/>
    <lineage>
        <taxon>Eukaryota</taxon>
        <taxon>Fungi</taxon>
        <taxon>Dikarya</taxon>
        <taxon>Basidiomycota</taxon>
        <taxon>Wallemiomycotina</taxon>
        <taxon>Wallemiomycetes</taxon>
        <taxon>Wallemiales</taxon>
        <taxon>Wallemiaceae</taxon>
        <taxon>Wallemia</taxon>
    </lineage>
</organism>
<evidence type="ECO:0000256" key="2">
    <source>
        <dbReference type="ARBA" id="ARBA00022723"/>
    </source>
</evidence>
<feature type="compositionally biased region" description="Basic and acidic residues" evidence="5">
    <location>
        <begin position="1322"/>
        <end position="1345"/>
    </location>
</feature>
<dbReference type="Gene3D" id="4.10.240.10">
    <property type="entry name" value="Zn(2)-C6 fungal-type DNA-binding domain"/>
    <property type="match status" value="1"/>
</dbReference>
<dbReference type="GO" id="GO:0000981">
    <property type="term" value="F:DNA-binding transcription factor activity, RNA polymerase II-specific"/>
    <property type="evidence" value="ECO:0007669"/>
    <property type="project" value="InterPro"/>
</dbReference>
<accession>A0A4T0FJR2</accession>
<feature type="compositionally biased region" description="Low complexity" evidence="5">
    <location>
        <begin position="847"/>
        <end position="864"/>
    </location>
</feature>
<reference evidence="8 9" key="1">
    <citation type="submission" date="2019-03" db="EMBL/GenBank/DDBJ databases">
        <title>Sequencing 23 genomes of Wallemia ichthyophaga.</title>
        <authorList>
            <person name="Gostincar C."/>
        </authorList>
    </citation>
    <scope>NUCLEOTIDE SEQUENCE [LARGE SCALE GENOMIC DNA]</scope>
    <source>
        <strain evidence="8 9">EXF-5753</strain>
    </source>
</reference>
<evidence type="ECO:0000256" key="1">
    <source>
        <dbReference type="ARBA" id="ARBA00004123"/>
    </source>
</evidence>
<dbReference type="SMART" id="SM00906">
    <property type="entry name" value="Fungal_trans"/>
    <property type="match status" value="1"/>
</dbReference>
<dbReference type="SMART" id="SM00066">
    <property type="entry name" value="GAL4"/>
    <property type="match status" value="1"/>
</dbReference>
<dbReference type="CDD" id="cd00067">
    <property type="entry name" value="GAL4"/>
    <property type="match status" value="1"/>
</dbReference>
<dbReference type="InterPro" id="IPR001138">
    <property type="entry name" value="Zn2Cys6_DnaBD"/>
</dbReference>
<keyword evidence="6" id="KW-0812">Transmembrane</keyword>
<feature type="region of interest" description="Disordered" evidence="5">
    <location>
        <begin position="975"/>
        <end position="1000"/>
    </location>
</feature>
<proteinExistence type="predicted"/>
<dbReference type="SUPFAM" id="SSF57701">
    <property type="entry name" value="Zn2/Cys6 DNA-binding domain"/>
    <property type="match status" value="1"/>
</dbReference>
<feature type="compositionally biased region" description="Low complexity" evidence="5">
    <location>
        <begin position="90"/>
        <end position="100"/>
    </location>
</feature>
<protein>
    <recommendedName>
        <fullName evidence="7">Zn(2)-C6 fungal-type domain-containing protein</fullName>
    </recommendedName>
</protein>
<sequence>MSSSKLHPTARLKRACDFCRRSKIKCDAVIKYPSPCTACEGRTSGDACTFVDGAPKKKHSYAYVKGLEERIKELESKQRESNMSRQEPITTPSNSATAADADSDSELAQLVQAMWLDGGSQPGNLREFGMASNKSLFAMAAQFAGDGRQQAVGERAAEAQTQPYYSDADIGDLEVVLPLADLYFAHVHPTLPLFSDRSAFTTKLIISRHAQDFGSVVLLVCALGSLYFPSNASLNGDMLLFYKYLHTYLHKSPSALLEASLTVHFIQAHILAILAMQRTREYCRSCWSAIGAAALLAEDSGMAKSQDEDTKRAWWALYLLDKSFAVSYGRRVLLNAVDVDRPSAGALDGDIVAHFNTMSDLYAIAGNVVTHLYRNGGGKMSASDLDQSLDSWYHKYVYSTLATASQLHQMQVVGYHVVKIFVHKKNMKVDEPRYGGSNFAICISSAMQIISILHQLHVGSACTVHYTDALLNWSPITATGVIILGVCAGNGSNETQDLSLHLEYLEMGMRVLRTKSATDGVVRKAYELFEELIQNLSLRNSGDDALADGTLSPSTPALTGWHDYIMSSSTTIPQLALNHLDAHLCELITPHSRKYSARQARPVHSVRISQTAMSARYHSTQTSPSKISSLSALALVLSFSSLTHALFSSSIDTPYQCEELVINYHGDYTPPISYLIIPSNPEAPKTPDLIADYERDYSRTSTRIPQLNLPTGTEFTITLSDANGFGTGGTSRSNRVKSGISDGCLYEADSSWMFYMDPRNASTCEWIEFAVSEKNNTDPYSYYAISPDTMPREIAKNLTSNDEHVAYQVTEPMGTQIGFVGVLETKSQYNHGGSSSMQVVKRGNDTSCSKPPEASPSPSKKKSGLSTSEYGGIIFGIIAGAVLVLLGLIGGLWYKRRYKRRLLNSRAQEVDLVDKAEGQDVDDLGTFEPTPYMRQTVPANKTGATHAHSASELLPLNATENNVTPPPYAQKRTLSHVSTATDTGNTMSSTHPPQSTLNSRNAIYHSDAGSFHEDEGRDGEEEEQHIPPPLHRHAAVGTIWTRNEVCKVHSVFILPTAKASSIQVYLMRTISQYIASLIFASSSLTTATVFSFTRRNEQIQCRNVNNDYLDNHAPLLYYLLTPSHLLADSERNSGATSSSIPQPPSIVRLSQSSQTLHSHSRRYAAVGMSVSSYSGLMAGIVIGVLVFLAAIIGSFVYIRRYRRRMQVLNAKEVDLDNKAPDEDVDDMASVHAFLSQRQEEEEGISSYKKRDEFNQEHTLHAATHTETRPPYPRKSIQSSTDNMHITHAAYSTSIPHTAQSAQDSHTVYHSDAGSFHEEEEEEHHRHEERHVPPPYVERLDSHAVD</sequence>
<evidence type="ECO:0000256" key="4">
    <source>
        <dbReference type="ARBA" id="ARBA00023242"/>
    </source>
</evidence>
<feature type="transmembrane region" description="Helical" evidence="6">
    <location>
        <begin position="1073"/>
        <end position="1093"/>
    </location>
</feature>
<name>A0A4T0FJR2_9BASI</name>
<evidence type="ECO:0000256" key="6">
    <source>
        <dbReference type="SAM" id="Phobius"/>
    </source>
</evidence>
<feature type="region of interest" description="Disordered" evidence="5">
    <location>
        <begin position="831"/>
        <end position="864"/>
    </location>
</feature>
<evidence type="ECO:0000259" key="7">
    <source>
        <dbReference type="PROSITE" id="PS50048"/>
    </source>
</evidence>
<comment type="caution">
    <text evidence="8">The sequence shown here is derived from an EMBL/GenBank/DDBJ whole genome shotgun (WGS) entry which is preliminary data.</text>
</comment>
<feature type="transmembrane region" description="Helical" evidence="6">
    <location>
        <begin position="870"/>
        <end position="894"/>
    </location>
</feature>
<gene>
    <name evidence="8" type="ORF">E3P99_03064</name>
</gene>
<feature type="region of interest" description="Disordered" evidence="5">
    <location>
        <begin position="1259"/>
        <end position="1278"/>
    </location>
</feature>
<dbReference type="PROSITE" id="PS50048">
    <property type="entry name" value="ZN2_CY6_FUNGAL_2"/>
    <property type="match status" value="1"/>
</dbReference>
<keyword evidence="2" id="KW-0479">Metal-binding</keyword>
<dbReference type="EMBL" id="SPNW01000051">
    <property type="protein sequence ID" value="TIA87634.1"/>
    <property type="molecule type" value="Genomic_DNA"/>
</dbReference>
<dbReference type="GO" id="GO:0006351">
    <property type="term" value="P:DNA-templated transcription"/>
    <property type="evidence" value="ECO:0007669"/>
    <property type="project" value="InterPro"/>
</dbReference>
<dbReference type="InterPro" id="IPR036864">
    <property type="entry name" value="Zn2-C6_fun-type_DNA-bd_sf"/>
</dbReference>
<dbReference type="GO" id="GO:0005634">
    <property type="term" value="C:nucleus"/>
    <property type="evidence" value="ECO:0007669"/>
    <property type="project" value="UniProtKB-SubCell"/>
</dbReference>
<keyword evidence="6" id="KW-0472">Membrane</keyword>
<dbReference type="GO" id="GO:0008270">
    <property type="term" value="F:zinc ion binding"/>
    <property type="evidence" value="ECO:0007669"/>
    <property type="project" value="InterPro"/>
</dbReference>
<evidence type="ECO:0000256" key="5">
    <source>
        <dbReference type="SAM" id="MobiDB-lite"/>
    </source>
</evidence>
<dbReference type="PROSITE" id="PS00463">
    <property type="entry name" value="ZN2_CY6_FUNGAL_1"/>
    <property type="match status" value="1"/>
</dbReference>
<keyword evidence="9" id="KW-1185">Reference proteome</keyword>
<evidence type="ECO:0000313" key="9">
    <source>
        <dbReference type="Proteomes" id="UP000310189"/>
    </source>
</evidence>
<dbReference type="GO" id="GO:0003677">
    <property type="term" value="F:DNA binding"/>
    <property type="evidence" value="ECO:0007669"/>
    <property type="project" value="UniProtKB-KW"/>
</dbReference>